<dbReference type="PRINTS" id="PR00400">
    <property type="entry name" value="TETREPRESSOR"/>
</dbReference>
<protein>
    <submittedName>
        <fullName evidence="8">TetR family transcriptional regulator</fullName>
    </submittedName>
</protein>
<evidence type="ECO:0000313" key="8">
    <source>
        <dbReference type="EMBL" id="TAA24504.1"/>
    </source>
</evidence>
<name>A0A4Q8L8D4_9GAMM</name>
<dbReference type="InterPro" id="IPR050109">
    <property type="entry name" value="HTH-type_TetR-like_transc_reg"/>
</dbReference>
<reference evidence="8 9" key="1">
    <citation type="submission" date="2019-02" db="EMBL/GenBank/DDBJ databases">
        <title>WGS of Pseudoxanthomonas species novum from clinical isolates.</title>
        <authorList>
            <person name="Bernier A.-M."/>
            <person name="Bernard K."/>
            <person name="Vachon A."/>
        </authorList>
    </citation>
    <scope>NUCLEOTIDE SEQUENCE [LARGE SCALE GENOMIC DNA]</scope>
    <source>
        <strain evidence="8 9">NML171200</strain>
    </source>
</reference>
<feature type="domain" description="HTH tetR-type" evidence="7">
    <location>
        <begin position="4"/>
        <end position="64"/>
    </location>
</feature>
<dbReference type="PANTHER" id="PTHR30055">
    <property type="entry name" value="HTH-TYPE TRANSCRIPTIONAL REGULATOR RUTR"/>
    <property type="match status" value="1"/>
</dbReference>
<dbReference type="Proteomes" id="UP000292627">
    <property type="component" value="Unassembled WGS sequence"/>
</dbReference>
<dbReference type="GO" id="GO:0046677">
    <property type="term" value="P:response to antibiotic"/>
    <property type="evidence" value="ECO:0007669"/>
    <property type="project" value="InterPro"/>
</dbReference>
<keyword evidence="4 6" id="KW-0238">DNA-binding</keyword>
<dbReference type="GO" id="GO:0003700">
    <property type="term" value="F:DNA-binding transcription factor activity"/>
    <property type="evidence" value="ECO:0007669"/>
    <property type="project" value="TreeGrafter"/>
</dbReference>
<dbReference type="OrthoDB" id="4541465at2"/>
<keyword evidence="2" id="KW-0678">Repressor</keyword>
<dbReference type="GO" id="GO:0000976">
    <property type="term" value="F:transcription cis-regulatory region binding"/>
    <property type="evidence" value="ECO:0007669"/>
    <property type="project" value="TreeGrafter"/>
</dbReference>
<evidence type="ECO:0000256" key="3">
    <source>
        <dbReference type="ARBA" id="ARBA00023015"/>
    </source>
</evidence>
<evidence type="ECO:0000256" key="4">
    <source>
        <dbReference type="ARBA" id="ARBA00023125"/>
    </source>
</evidence>
<dbReference type="SUPFAM" id="SSF46689">
    <property type="entry name" value="Homeodomain-like"/>
    <property type="match status" value="1"/>
</dbReference>
<dbReference type="InterPro" id="IPR036271">
    <property type="entry name" value="Tet_transcr_reg_TetR-rel_C_sf"/>
</dbReference>
<evidence type="ECO:0000256" key="5">
    <source>
        <dbReference type="ARBA" id="ARBA00023163"/>
    </source>
</evidence>
<organism evidence="8 9">
    <name type="scientific">Pseudoxanthomonas winnipegensis</name>
    <dbReference type="NCBI Taxonomy" id="2480810"/>
    <lineage>
        <taxon>Bacteria</taxon>
        <taxon>Pseudomonadati</taxon>
        <taxon>Pseudomonadota</taxon>
        <taxon>Gammaproteobacteria</taxon>
        <taxon>Lysobacterales</taxon>
        <taxon>Lysobacteraceae</taxon>
        <taxon>Pseudoxanthomonas</taxon>
    </lineage>
</organism>
<dbReference type="InterPro" id="IPR009057">
    <property type="entry name" value="Homeodomain-like_sf"/>
</dbReference>
<dbReference type="GO" id="GO:0045892">
    <property type="term" value="P:negative regulation of DNA-templated transcription"/>
    <property type="evidence" value="ECO:0007669"/>
    <property type="project" value="InterPro"/>
</dbReference>
<evidence type="ECO:0000256" key="2">
    <source>
        <dbReference type="ARBA" id="ARBA00022491"/>
    </source>
</evidence>
<dbReference type="PRINTS" id="PR00455">
    <property type="entry name" value="HTHTETR"/>
</dbReference>
<keyword evidence="5" id="KW-0804">Transcription</keyword>
<dbReference type="Pfam" id="PF00440">
    <property type="entry name" value="TetR_N"/>
    <property type="match status" value="1"/>
</dbReference>
<evidence type="ECO:0000259" key="7">
    <source>
        <dbReference type="PROSITE" id="PS50977"/>
    </source>
</evidence>
<dbReference type="InterPro" id="IPR003012">
    <property type="entry name" value="Tet_transcr_reg_TetR"/>
</dbReference>
<proteinExistence type="predicted"/>
<sequence length="215" mass="23879">MRSPLTQDHILQAAFRQLDEAGMEGISLRKLACSLGIRAPSLYWHFKSKQALIDALADALIAEVARDIPQGQDWRTTMHQIASEFRTAFKAHRDGARVFAGTFLATENMLRVGDATIAALLQAGASVEFAASTALDSVYYVMGFVIEEQAMPADPDALEGVQQAFFELAKTRFPHCWAAREVLAEPNFDARFRNGIDLLLDGVEQQIRRQSFVPH</sequence>
<dbReference type="PROSITE" id="PS50977">
    <property type="entry name" value="HTH_TETR_2"/>
    <property type="match status" value="1"/>
</dbReference>
<dbReference type="EMBL" id="SHMC01000004">
    <property type="protein sequence ID" value="TAA24504.1"/>
    <property type="molecule type" value="Genomic_DNA"/>
</dbReference>
<dbReference type="SUPFAM" id="SSF48498">
    <property type="entry name" value="Tetracyclin repressor-like, C-terminal domain"/>
    <property type="match status" value="1"/>
</dbReference>
<dbReference type="Gene3D" id="1.10.357.10">
    <property type="entry name" value="Tetracycline Repressor, domain 2"/>
    <property type="match status" value="1"/>
</dbReference>
<dbReference type="AlphaFoldDB" id="A0A4Q8L8D4"/>
<evidence type="ECO:0000256" key="6">
    <source>
        <dbReference type="PROSITE-ProRule" id="PRU00335"/>
    </source>
</evidence>
<keyword evidence="3" id="KW-0805">Transcription regulation</keyword>
<feature type="DNA-binding region" description="H-T-H motif" evidence="6">
    <location>
        <begin position="27"/>
        <end position="46"/>
    </location>
</feature>
<dbReference type="Gene3D" id="1.10.10.60">
    <property type="entry name" value="Homeodomain-like"/>
    <property type="match status" value="1"/>
</dbReference>
<comment type="function">
    <text evidence="1">TetR is the repressor of the tetracycline resistance element; its N-terminal region forms a helix-turn-helix structure and binds DNA. Binding of tetracycline to TetR reduces the repressor affinity for the tetracycline resistance gene (tetA) promoter operator sites.</text>
</comment>
<evidence type="ECO:0000313" key="9">
    <source>
        <dbReference type="Proteomes" id="UP000292627"/>
    </source>
</evidence>
<dbReference type="InterPro" id="IPR001647">
    <property type="entry name" value="HTH_TetR"/>
</dbReference>
<accession>A0A4Q8L8D4</accession>
<dbReference type="InterPro" id="IPR004111">
    <property type="entry name" value="Repressor_TetR_C"/>
</dbReference>
<dbReference type="RefSeq" id="WP_130551780.1">
    <property type="nucleotide sequence ID" value="NZ_SHMC01000004.1"/>
</dbReference>
<evidence type="ECO:0000256" key="1">
    <source>
        <dbReference type="ARBA" id="ARBA00002856"/>
    </source>
</evidence>
<dbReference type="Pfam" id="PF02909">
    <property type="entry name" value="TetR_C_1"/>
    <property type="match status" value="1"/>
</dbReference>
<dbReference type="PANTHER" id="PTHR30055:SF151">
    <property type="entry name" value="TRANSCRIPTIONAL REGULATORY PROTEIN"/>
    <property type="match status" value="1"/>
</dbReference>
<gene>
    <name evidence="8" type="ORF">EA660_12320</name>
</gene>
<comment type="caution">
    <text evidence="8">The sequence shown here is derived from an EMBL/GenBank/DDBJ whole genome shotgun (WGS) entry which is preliminary data.</text>
</comment>